<dbReference type="InterPro" id="IPR014001">
    <property type="entry name" value="Helicase_ATP-bd"/>
</dbReference>
<evidence type="ECO:0000256" key="3">
    <source>
        <dbReference type="ARBA" id="ARBA00022806"/>
    </source>
</evidence>
<name>A0ABR1PR72_DIAER</name>
<keyword evidence="2" id="KW-0378">Hydrolase</keyword>
<feature type="region of interest" description="Disordered" evidence="5">
    <location>
        <begin position="128"/>
        <end position="149"/>
    </location>
</feature>
<keyword evidence="4" id="KW-0067">ATP-binding</keyword>
<keyword evidence="3" id="KW-0347">Helicase</keyword>
<evidence type="ECO:0000256" key="5">
    <source>
        <dbReference type="SAM" id="MobiDB-lite"/>
    </source>
</evidence>
<accession>A0ABR1PR72</accession>
<dbReference type="Pfam" id="PF00176">
    <property type="entry name" value="SNF2-rel_dom"/>
    <property type="match status" value="1"/>
</dbReference>
<comment type="caution">
    <text evidence="7">The sequence shown here is derived from an EMBL/GenBank/DDBJ whole genome shotgun (WGS) entry which is preliminary data.</text>
</comment>
<sequence length="889" mass="101112">MKTSHSLGTRKSPDVYIKQEPTSGTADVPANATPSTVNPINDMPNVSVMADEELSAYLAHYKEEEDRLPKKEAEGLLTEFYSRQRKQIRHNIKMLEGERSLRQSILSSALNSSKSLGLGKLPVMQVTDAQRSSSLRQKRKPNNNEGPNKRLKITKETRQIKDTVMRGAFSLIKGDTSAAYDKDATKTLPQISEAPTHLRDHLQAIQNAALQNPGVNKDIVDHDIRAFAGILPMFGSSIQPWVSPGDGPKTVADFKWRLTSMSEPLHHHQVPAIGIMLINEKVELKSGLLFDYMGLGKTVEILGCIVMNPPVFRKGNRSKRGHTTTLIVVPKSAVLQWEKEVQRHCQDLKVGIYDKESEADSEETLSNDILIVTYDQLRAADRMAGLKKKKQKRNPRTSLLFKSNFYRVCLDEAHKVKGRDTETFRLCCKLQATHRWCASGTPTPNGIAEIYSYLRFIKHPLVKEFPTFRDQYLGGKKGKLFPEGVENKYEKLDRLLEQIMLMRCPGHKFLGGALLELPETQFYATPVELSAEEDVIYKSVEAHIEAYINNKSGKKPKTKPSRSRKKAQNESSKAPDEDMSEGLGYRSLYEVALRLRQLVASPLLLEKLVKGGIWTAIQVGEMRDEAYSRGCVKTPFIDQFESWLAEPKLPQATSRKASRSQRKTAEAIRDCSGSGDPDNERPRMRGEDFLKFAPKEDFETSLFRHLDANPEAEIPLSSKMRATLDQIQGWQSIAPQDKLVVFSQFIDIQRLLGRVLQDHGIEFLYFMGEMDYNQREAAKEHFRTNPDIKVMRKEVHAVRLLAENTVDTRMYQMQQTKIDQVTTALERFQEDKSFGLRALRRVLGVRFLKQGDEDDEALFKDQDEIEDDDEYYSAEEDRPRDEIDEDGED</sequence>
<evidence type="ECO:0000259" key="6">
    <source>
        <dbReference type="PROSITE" id="PS51192"/>
    </source>
</evidence>
<gene>
    <name evidence="7" type="primary">RAD16_1</name>
    <name evidence="7" type="ORF">SLS63_000575</name>
</gene>
<dbReference type="Gene3D" id="3.40.50.300">
    <property type="entry name" value="P-loop containing nucleotide triphosphate hydrolases"/>
    <property type="match status" value="1"/>
</dbReference>
<evidence type="ECO:0000313" key="7">
    <source>
        <dbReference type="EMBL" id="KAK7743007.1"/>
    </source>
</evidence>
<feature type="region of interest" description="Disordered" evidence="5">
    <location>
        <begin position="1"/>
        <end position="42"/>
    </location>
</feature>
<dbReference type="EMBL" id="JAKNSF020000001">
    <property type="protein sequence ID" value="KAK7743007.1"/>
    <property type="molecule type" value="Genomic_DNA"/>
</dbReference>
<proteinExistence type="predicted"/>
<dbReference type="PANTHER" id="PTHR45626:SF17">
    <property type="entry name" value="HELICASE-LIKE TRANSCRIPTION FACTOR"/>
    <property type="match status" value="1"/>
</dbReference>
<organism evidence="7 8">
    <name type="scientific">Diaporthe eres</name>
    <name type="common">Phomopsis oblonga</name>
    <dbReference type="NCBI Taxonomy" id="83184"/>
    <lineage>
        <taxon>Eukaryota</taxon>
        <taxon>Fungi</taxon>
        <taxon>Dikarya</taxon>
        <taxon>Ascomycota</taxon>
        <taxon>Pezizomycotina</taxon>
        <taxon>Sordariomycetes</taxon>
        <taxon>Sordariomycetidae</taxon>
        <taxon>Diaporthales</taxon>
        <taxon>Diaporthaceae</taxon>
        <taxon>Diaporthe</taxon>
        <taxon>Diaporthe eres species complex</taxon>
    </lineage>
</organism>
<dbReference type="InterPro" id="IPR000330">
    <property type="entry name" value="SNF2_N"/>
</dbReference>
<dbReference type="CDD" id="cd18008">
    <property type="entry name" value="DEXDc_SHPRH-like"/>
    <property type="match status" value="1"/>
</dbReference>
<dbReference type="InterPro" id="IPR050628">
    <property type="entry name" value="SNF2_RAD54_helicase_TF"/>
</dbReference>
<feature type="region of interest" description="Disordered" evidence="5">
    <location>
        <begin position="551"/>
        <end position="580"/>
    </location>
</feature>
<dbReference type="CDD" id="cd18793">
    <property type="entry name" value="SF2_C_SNF"/>
    <property type="match status" value="1"/>
</dbReference>
<dbReference type="Proteomes" id="UP001430848">
    <property type="component" value="Unassembled WGS sequence"/>
</dbReference>
<feature type="region of interest" description="Disordered" evidence="5">
    <location>
        <begin position="651"/>
        <end position="684"/>
    </location>
</feature>
<dbReference type="PANTHER" id="PTHR45626">
    <property type="entry name" value="TRANSCRIPTION TERMINATION FACTOR 2-RELATED"/>
    <property type="match status" value="1"/>
</dbReference>
<keyword evidence="8" id="KW-1185">Reference proteome</keyword>
<reference evidence="7 8" key="1">
    <citation type="submission" date="2024-02" db="EMBL/GenBank/DDBJ databases">
        <title>De novo assembly and annotation of 12 fungi associated with fruit tree decline syndrome in Ontario, Canada.</title>
        <authorList>
            <person name="Sulman M."/>
            <person name="Ellouze W."/>
            <person name="Ilyukhin E."/>
        </authorList>
    </citation>
    <scope>NUCLEOTIDE SEQUENCE [LARGE SCALE GENOMIC DNA]</scope>
    <source>
        <strain evidence="7 8">M169</strain>
    </source>
</reference>
<feature type="compositionally biased region" description="Basic residues" evidence="5">
    <location>
        <begin position="552"/>
        <end position="566"/>
    </location>
</feature>
<evidence type="ECO:0000256" key="1">
    <source>
        <dbReference type="ARBA" id="ARBA00022741"/>
    </source>
</evidence>
<dbReference type="Gene3D" id="3.40.50.10810">
    <property type="entry name" value="Tandem AAA-ATPase domain"/>
    <property type="match status" value="1"/>
</dbReference>
<dbReference type="InterPro" id="IPR049730">
    <property type="entry name" value="SNF2/RAD54-like_C"/>
</dbReference>
<dbReference type="SUPFAM" id="SSF52540">
    <property type="entry name" value="P-loop containing nucleoside triphosphate hydrolases"/>
    <property type="match status" value="2"/>
</dbReference>
<protein>
    <submittedName>
        <fullName evidence="7">DNA repair protein rad16</fullName>
    </submittedName>
</protein>
<feature type="region of interest" description="Disordered" evidence="5">
    <location>
        <begin position="857"/>
        <end position="889"/>
    </location>
</feature>
<evidence type="ECO:0000256" key="4">
    <source>
        <dbReference type="ARBA" id="ARBA00022840"/>
    </source>
</evidence>
<feature type="domain" description="Helicase ATP-binding" evidence="6">
    <location>
        <begin position="278"/>
        <end position="460"/>
    </location>
</feature>
<dbReference type="SMART" id="SM00487">
    <property type="entry name" value="DEXDc"/>
    <property type="match status" value="1"/>
</dbReference>
<dbReference type="PROSITE" id="PS51192">
    <property type="entry name" value="HELICASE_ATP_BIND_1"/>
    <property type="match status" value="1"/>
</dbReference>
<dbReference type="InterPro" id="IPR038718">
    <property type="entry name" value="SNF2-like_sf"/>
</dbReference>
<evidence type="ECO:0000313" key="8">
    <source>
        <dbReference type="Proteomes" id="UP001430848"/>
    </source>
</evidence>
<feature type="compositionally biased region" description="Acidic residues" evidence="5">
    <location>
        <begin position="863"/>
        <end position="874"/>
    </location>
</feature>
<evidence type="ECO:0000256" key="2">
    <source>
        <dbReference type="ARBA" id="ARBA00022801"/>
    </source>
</evidence>
<dbReference type="InterPro" id="IPR027417">
    <property type="entry name" value="P-loop_NTPase"/>
</dbReference>
<keyword evidence="1" id="KW-0547">Nucleotide-binding</keyword>